<sequence length="223" mass="24542">MKKFTLLTGFLVLFLMTSAQKSWPESIRLSFSAHPSLNWMSSGLNVISRGKATAGFDFGLNADLFFDTSERYALTTGLLISNTGGELDFYSPTNFTFAGESIKPGSSIRYRLQYLEIPMAVKLKTSHFQRWTYWGQFGISSFINIGAKGDSDGVLDKNDINKEVNLFNLAMNIGAGGEFDLGSGNAMVIGLIYKNGFLDVTTDNAFDEKTTVNSLNLKVGLLF</sequence>
<feature type="domain" description="Outer membrane protein beta-barrel" evidence="2">
    <location>
        <begin position="23"/>
        <end position="180"/>
    </location>
</feature>
<dbReference type="AlphaFoldDB" id="A0AA42CAY3"/>
<keyword evidence="4" id="KW-1185">Reference proteome</keyword>
<feature type="signal peptide" evidence="1">
    <location>
        <begin position="1"/>
        <end position="21"/>
    </location>
</feature>
<protein>
    <submittedName>
        <fullName evidence="3">PorT family protein</fullName>
    </submittedName>
</protein>
<feature type="chain" id="PRO_5041296042" evidence="1">
    <location>
        <begin position="22"/>
        <end position="223"/>
    </location>
</feature>
<evidence type="ECO:0000259" key="2">
    <source>
        <dbReference type="Pfam" id="PF13568"/>
    </source>
</evidence>
<keyword evidence="1" id="KW-0732">Signal</keyword>
<dbReference type="RefSeq" id="WP_282592783.1">
    <property type="nucleotide sequence ID" value="NZ_JAPAAF010000030.1"/>
</dbReference>
<organism evidence="3 4">
    <name type="scientific">Gaoshiqia sediminis</name>
    <dbReference type="NCBI Taxonomy" id="2986998"/>
    <lineage>
        <taxon>Bacteria</taxon>
        <taxon>Pseudomonadati</taxon>
        <taxon>Bacteroidota</taxon>
        <taxon>Bacteroidia</taxon>
        <taxon>Marinilabiliales</taxon>
        <taxon>Prolixibacteraceae</taxon>
        <taxon>Gaoshiqia</taxon>
    </lineage>
</organism>
<evidence type="ECO:0000256" key="1">
    <source>
        <dbReference type="SAM" id="SignalP"/>
    </source>
</evidence>
<evidence type="ECO:0000313" key="3">
    <source>
        <dbReference type="EMBL" id="MCW0484190.1"/>
    </source>
</evidence>
<dbReference type="InterPro" id="IPR025665">
    <property type="entry name" value="Beta-barrel_OMP_2"/>
</dbReference>
<dbReference type="Pfam" id="PF13568">
    <property type="entry name" value="OMP_b-brl_2"/>
    <property type="match status" value="1"/>
</dbReference>
<dbReference type="EMBL" id="JAPAAF010000030">
    <property type="protein sequence ID" value="MCW0484190.1"/>
    <property type="molecule type" value="Genomic_DNA"/>
</dbReference>
<gene>
    <name evidence="3" type="ORF">N2K84_15725</name>
</gene>
<evidence type="ECO:0000313" key="4">
    <source>
        <dbReference type="Proteomes" id="UP001163821"/>
    </source>
</evidence>
<proteinExistence type="predicted"/>
<accession>A0AA42CAY3</accession>
<reference evidence="3" key="1">
    <citation type="submission" date="2022-10" db="EMBL/GenBank/DDBJ databases">
        <title>Gaoshiqiia sediminis gen. nov., sp. nov., isolated from coastal sediment.</title>
        <authorList>
            <person name="Yu W.X."/>
            <person name="Mu D.S."/>
            <person name="Du J.Z."/>
            <person name="Liang Y.Q."/>
        </authorList>
    </citation>
    <scope>NUCLEOTIDE SEQUENCE</scope>
    <source>
        <strain evidence="3">A06</strain>
    </source>
</reference>
<dbReference type="Proteomes" id="UP001163821">
    <property type="component" value="Unassembled WGS sequence"/>
</dbReference>
<comment type="caution">
    <text evidence="3">The sequence shown here is derived from an EMBL/GenBank/DDBJ whole genome shotgun (WGS) entry which is preliminary data.</text>
</comment>
<name>A0AA42CAY3_9BACT</name>